<accession>A0A5S5DSE0</accession>
<evidence type="ECO:0000313" key="3">
    <source>
        <dbReference type="Proteomes" id="UP000325105"/>
    </source>
</evidence>
<gene>
    <name evidence="2" type="ORF">BC792_102194</name>
</gene>
<dbReference type="Proteomes" id="UP000325105">
    <property type="component" value="Unassembled WGS sequence"/>
</dbReference>
<comment type="caution">
    <text evidence="2">The sequence shown here is derived from an EMBL/GenBank/DDBJ whole genome shotgun (WGS) entry which is preliminary data.</text>
</comment>
<dbReference type="EMBL" id="VNHX01000002">
    <property type="protein sequence ID" value="TYP97772.1"/>
    <property type="molecule type" value="Genomic_DNA"/>
</dbReference>
<sequence>MDMNTKRTLVDLCARHTEERLKEIMHSISVAQEGIESDTKSSAGDKYETSRELIQQDLSRLQEQLHQAKRDRLALDQLVLEERERAGAGTVVVTEKLLYFIAISLGKLTVEDQDFIVVSPYSPIGKLLIGKGAGEEIHFNGASQKILAVH</sequence>
<dbReference type="OrthoDB" id="667380at2"/>
<dbReference type="RefSeq" id="WP_148907417.1">
    <property type="nucleotide sequence ID" value="NZ_VNHX01000002.1"/>
</dbReference>
<dbReference type="AlphaFoldDB" id="A0A5S5DSE0"/>
<evidence type="ECO:0000256" key="1">
    <source>
        <dbReference type="SAM" id="Coils"/>
    </source>
</evidence>
<organism evidence="2 3">
    <name type="scientific">Sphingobacterium allocomposti</name>
    <dbReference type="NCBI Taxonomy" id="415956"/>
    <lineage>
        <taxon>Bacteria</taxon>
        <taxon>Pseudomonadati</taxon>
        <taxon>Bacteroidota</taxon>
        <taxon>Sphingobacteriia</taxon>
        <taxon>Sphingobacteriales</taxon>
        <taxon>Sphingobacteriaceae</taxon>
        <taxon>Sphingobacterium</taxon>
    </lineage>
</organism>
<evidence type="ECO:0000313" key="2">
    <source>
        <dbReference type="EMBL" id="TYP97772.1"/>
    </source>
</evidence>
<proteinExistence type="predicted"/>
<reference evidence="2 3" key="1">
    <citation type="submission" date="2019-07" db="EMBL/GenBank/DDBJ databases">
        <title>Genomic Encyclopedia of Archaeal and Bacterial Type Strains, Phase II (KMG-II): from individual species to whole genera.</title>
        <authorList>
            <person name="Goeker M."/>
        </authorList>
    </citation>
    <scope>NUCLEOTIDE SEQUENCE [LARGE SCALE GENOMIC DNA]</scope>
    <source>
        <strain evidence="2 3">DSM 18850</strain>
    </source>
</reference>
<name>A0A5S5DSE0_9SPHI</name>
<feature type="coiled-coil region" evidence="1">
    <location>
        <begin position="51"/>
        <end position="78"/>
    </location>
</feature>
<keyword evidence="3" id="KW-1185">Reference proteome</keyword>
<keyword evidence="1" id="KW-0175">Coiled coil</keyword>
<evidence type="ECO:0008006" key="4">
    <source>
        <dbReference type="Google" id="ProtNLM"/>
    </source>
</evidence>
<protein>
    <recommendedName>
        <fullName evidence="4">GreA/GreB family transcription elongation factor</fullName>
    </recommendedName>
</protein>